<keyword evidence="6" id="KW-1185">Reference proteome</keyword>
<dbReference type="AlphaFoldDB" id="A0AAV6WQL8"/>
<evidence type="ECO:0000313" key="5">
    <source>
        <dbReference type="EMBL" id="KAG8372891.1"/>
    </source>
</evidence>
<dbReference type="PANTHER" id="PTHR11802:SF454">
    <property type="entry name" value="SERINE CARBOXYPEPTIDASE-LIKE 50"/>
    <property type="match status" value="1"/>
</dbReference>
<dbReference type="InterPro" id="IPR018202">
    <property type="entry name" value="Ser_caboxypep_ser_AS"/>
</dbReference>
<protein>
    <recommendedName>
        <fullName evidence="4">Carboxypeptidase</fullName>
        <ecNumber evidence="4">3.4.16.-</ecNumber>
    </recommendedName>
</protein>
<keyword evidence="4" id="KW-0121">Carboxypeptidase</keyword>
<evidence type="ECO:0000256" key="3">
    <source>
        <dbReference type="ARBA" id="ARBA00022525"/>
    </source>
</evidence>
<keyword evidence="4" id="KW-0645">Protease</keyword>
<comment type="similarity">
    <text evidence="2 4">Belongs to the peptidase S10 family.</text>
</comment>
<organism evidence="5 6">
    <name type="scientific">Buddleja alternifolia</name>
    <dbReference type="NCBI Taxonomy" id="168488"/>
    <lineage>
        <taxon>Eukaryota</taxon>
        <taxon>Viridiplantae</taxon>
        <taxon>Streptophyta</taxon>
        <taxon>Embryophyta</taxon>
        <taxon>Tracheophyta</taxon>
        <taxon>Spermatophyta</taxon>
        <taxon>Magnoliopsida</taxon>
        <taxon>eudicotyledons</taxon>
        <taxon>Gunneridae</taxon>
        <taxon>Pentapetalae</taxon>
        <taxon>asterids</taxon>
        <taxon>lamiids</taxon>
        <taxon>Lamiales</taxon>
        <taxon>Scrophulariaceae</taxon>
        <taxon>Buddlejeae</taxon>
        <taxon>Buddleja</taxon>
    </lineage>
</organism>
<dbReference type="GO" id="GO:0004185">
    <property type="term" value="F:serine-type carboxypeptidase activity"/>
    <property type="evidence" value="ECO:0007669"/>
    <property type="project" value="UniProtKB-UniRule"/>
</dbReference>
<keyword evidence="4" id="KW-0378">Hydrolase</keyword>
<dbReference type="InterPro" id="IPR029058">
    <property type="entry name" value="AB_hydrolase_fold"/>
</dbReference>
<dbReference type="EC" id="3.4.16.-" evidence="4"/>
<dbReference type="SUPFAM" id="SSF53474">
    <property type="entry name" value="alpha/beta-Hydrolases"/>
    <property type="match status" value="1"/>
</dbReference>
<evidence type="ECO:0000256" key="2">
    <source>
        <dbReference type="ARBA" id="ARBA00009431"/>
    </source>
</evidence>
<dbReference type="Proteomes" id="UP000826271">
    <property type="component" value="Unassembled WGS sequence"/>
</dbReference>
<reference evidence="5" key="1">
    <citation type="submission" date="2019-10" db="EMBL/GenBank/DDBJ databases">
        <authorList>
            <person name="Zhang R."/>
            <person name="Pan Y."/>
            <person name="Wang J."/>
            <person name="Ma R."/>
            <person name="Yu S."/>
        </authorList>
    </citation>
    <scope>NUCLEOTIDE SEQUENCE</scope>
    <source>
        <strain evidence="5">LA-IB0</strain>
        <tissue evidence="5">Leaf</tissue>
    </source>
</reference>
<dbReference type="PRINTS" id="PR00724">
    <property type="entry name" value="CRBOXYPTASEC"/>
</dbReference>
<dbReference type="PROSITE" id="PS00131">
    <property type="entry name" value="CARBOXYPEPT_SER_SER"/>
    <property type="match status" value="1"/>
</dbReference>
<accession>A0AAV6WQL8</accession>
<dbReference type="GO" id="GO:0005576">
    <property type="term" value="C:extracellular region"/>
    <property type="evidence" value="ECO:0007669"/>
    <property type="project" value="UniProtKB-SubCell"/>
</dbReference>
<proteinExistence type="inferred from homology"/>
<name>A0AAV6WQL8_9LAMI</name>
<evidence type="ECO:0000313" key="6">
    <source>
        <dbReference type="Proteomes" id="UP000826271"/>
    </source>
</evidence>
<dbReference type="EMBL" id="WHWC01000012">
    <property type="protein sequence ID" value="KAG8372891.1"/>
    <property type="molecule type" value="Genomic_DNA"/>
</dbReference>
<sequence length="625" mass="68300">MDVDEGIFMLRRISRSKASYPKQHPFAPTLTFLPSLPTALFTRTEHGALASCAPFLSSDWKYFKRNEPHFSFVNFYAVFLISLYHSVIDLEASMSHSSRNPASFSVLYDLSSNIALRAALSLLIEIITHFLWLSRAQISAAGSAGSKKSKANPTSAPVTRKSSALVIREQPISSTLTSIEEVGLVTPASATLPPATETASREDHVLAVALLTSDPGQPVLAENVSTPELPTAVASSSHEPIPVTDMGIPFTPSPSPPLDESSLAVTFDPNQALISSPIFTPDAAPSSSTAPTTVAPPEGTGFSIAASPQEIPRNQNDVAKHLYIAIKEFIALDESFKTRPIYITGESYAGKYIPAIGYHILKENQCLPRGKRVNLGGVAIGNGLTDPEIQVATHGVNAYNLGLINEKQKALLEELQFEAVGFVKSGNWSEATNARTNVLNALTNMTGLATLYDFRRLIPYQDDLVATFLNNVEVKRALGVHESLVFEVCSDVVGDALKDDVMKSVRYMVEFLVKKSVKVLLYQGQCDLRDGVVSTLAWVKKMEWEGIERFLKAERKAWRVDGKLAGYVQRWESLSHAVVMNAGHLVPTDQGVNSQVMIQDWVLERGSFAGEETQDIQLIDFKSYV</sequence>
<gene>
    <name evidence="5" type="ORF">BUALT_Bualt12G0114300</name>
</gene>
<dbReference type="PANTHER" id="PTHR11802">
    <property type="entry name" value="SERINE PROTEASE FAMILY S10 SERINE CARBOXYPEPTIDASE"/>
    <property type="match status" value="1"/>
</dbReference>
<comment type="subcellular location">
    <subcellularLocation>
        <location evidence="1">Secreted</location>
    </subcellularLocation>
</comment>
<evidence type="ECO:0000256" key="1">
    <source>
        <dbReference type="ARBA" id="ARBA00004613"/>
    </source>
</evidence>
<dbReference type="GO" id="GO:0006508">
    <property type="term" value="P:proteolysis"/>
    <property type="evidence" value="ECO:0007669"/>
    <property type="project" value="UniProtKB-KW"/>
</dbReference>
<dbReference type="Pfam" id="PF00450">
    <property type="entry name" value="Peptidase_S10"/>
    <property type="match status" value="1"/>
</dbReference>
<comment type="caution">
    <text evidence="5">The sequence shown here is derived from an EMBL/GenBank/DDBJ whole genome shotgun (WGS) entry which is preliminary data.</text>
</comment>
<evidence type="ECO:0000256" key="4">
    <source>
        <dbReference type="RuleBase" id="RU361156"/>
    </source>
</evidence>
<keyword evidence="3" id="KW-0964">Secreted</keyword>
<dbReference type="Gene3D" id="3.40.50.1820">
    <property type="entry name" value="alpha/beta hydrolase"/>
    <property type="match status" value="1"/>
</dbReference>
<dbReference type="InterPro" id="IPR001563">
    <property type="entry name" value="Peptidase_S10"/>
</dbReference>